<name>A0A9Q0E3U8_9TELE</name>
<evidence type="ECO:0000313" key="2">
    <source>
        <dbReference type="Proteomes" id="UP001148018"/>
    </source>
</evidence>
<protein>
    <submittedName>
        <fullName evidence="1">Uncharacterized protein</fullName>
    </submittedName>
</protein>
<dbReference type="AlphaFoldDB" id="A0A9Q0E3U8"/>
<reference evidence="1" key="1">
    <citation type="submission" date="2022-07" db="EMBL/GenBank/DDBJ databases">
        <title>Chromosome-level genome of Muraenolepis orangiensis.</title>
        <authorList>
            <person name="Kim J."/>
        </authorList>
    </citation>
    <scope>NUCLEOTIDE SEQUENCE</scope>
    <source>
        <strain evidence="1">KU_S4_2022</strain>
        <tissue evidence="1">Muscle</tissue>
    </source>
</reference>
<evidence type="ECO:0000313" key="1">
    <source>
        <dbReference type="EMBL" id="KAJ3599564.1"/>
    </source>
</evidence>
<dbReference type="EMBL" id="JANIIK010000048">
    <property type="protein sequence ID" value="KAJ3599564.1"/>
    <property type="molecule type" value="Genomic_DNA"/>
</dbReference>
<accession>A0A9Q0E3U8</accession>
<comment type="caution">
    <text evidence="1">The sequence shown here is derived from an EMBL/GenBank/DDBJ whole genome shotgun (WGS) entry which is preliminary data.</text>
</comment>
<sequence>MVDEEAIRHKALSLLRVVKGQTKMAVAKHGAEYEHTDHGGVECNHNRPTVCSFHVSPQLDAAVGIHNLSTAAASATVCQLEQGKPAGVTPPFVKSVVRCGSKKNTIDAYVHLWATLASRH</sequence>
<dbReference type="Proteomes" id="UP001148018">
    <property type="component" value="Unassembled WGS sequence"/>
</dbReference>
<keyword evidence="2" id="KW-1185">Reference proteome</keyword>
<proteinExistence type="predicted"/>
<gene>
    <name evidence="1" type="ORF">NHX12_033523</name>
</gene>
<organism evidence="1 2">
    <name type="scientific">Muraenolepis orangiensis</name>
    <name type="common">Patagonian moray cod</name>
    <dbReference type="NCBI Taxonomy" id="630683"/>
    <lineage>
        <taxon>Eukaryota</taxon>
        <taxon>Metazoa</taxon>
        <taxon>Chordata</taxon>
        <taxon>Craniata</taxon>
        <taxon>Vertebrata</taxon>
        <taxon>Euteleostomi</taxon>
        <taxon>Actinopterygii</taxon>
        <taxon>Neopterygii</taxon>
        <taxon>Teleostei</taxon>
        <taxon>Neoteleostei</taxon>
        <taxon>Acanthomorphata</taxon>
        <taxon>Zeiogadaria</taxon>
        <taxon>Gadariae</taxon>
        <taxon>Gadiformes</taxon>
        <taxon>Muraenolepidoidei</taxon>
        <taxon>Muraenolepididae</taxon>
        <taxon>Muraenolepis</taxon>
    </lineage>
</organism>